<dbReference type="PROSITE" id="PS50975">
    <property type="entry name" value="ATP_GRASP"/>
    <property type="match status" value="1"/>
</dbReference>
<keyword evidence="11 17" id="KW-0067">ATP-binding</keyword>
<dbReference type="InterPro" id="IPR011761">
    <property type="entry name" value="ATP-grasp"/>
</dbReference>
<dbReference type="EMBL" id="JAXAFO010000001">
    <property type="protein sequence ID" value="MDX6847939.1"/>
    <property type="molecule type" value="Genomic_DNA"/>
</dbReference>
<evidence type="ECO:0000256" key="5">
    <source>
        <dbReference type="ARBA" id="ARBA00004752"/>
    </source>
</evidence>
<protein>
    <recommendedName>
        <fullName evidence="7 16">D-alanine--D-alanine ligase</fullName>
        <ecNumber evidence="7 16">6.3.2.4</ecNumber>
    </recommendedName>
    <alternativeName>
        <fullName evidence="16">D-Ala-D-Ala ligase</fullName>
    </alternativeName>
    <alternativeName>
        <fullName evidence="16">D-alanylalanine synthetase</fullName>
    </alternativeName>
</protein>
<dbReference type="InterPro" id="IPR011127">
    <property type="entry name" value="Dala_Dala_lig_N"/>
</dbReference>
<dbReference type="InterPro" id="IPR000291">
    <property type="entry name" value="D-Ala_lig_Van_CS"/>
</dbReference>
<sequence length="308" mass="32931">MSNLDTKKYGRVGVLYGGHSAEREISLKSGAAVEASLIAQGVDCIGIDIGKNSIADLQAAQLDRAFIALHGTGGEDGRIQAVLEYLSIPFTGSDVQSSAIGMDKLRTKQLWQAMDVSTPAFRILSSQTDWSLVLNELGGVVMVKPVHEGSSIGMSKVDNAQALQKAYELAANYDGVVIAEKLIVGAEYTVAILGGEALPPIKLETGHSFYDFDAKYVSGDTQYLCPCGLSTEKEAQLQEQALEAFRSIGCRGWGRVDVMTDEAGKFYMLEVNTVPGMTNHSLVPMAAKAHGLSFDALTLAILDESFSI</sequence>
<keyword evidence="10 17" id="KW-0547">Nucleotide-binding</keyword>
<dbReference type="SUPFAM" id="SSF52440">
    <property type="entry name" value="PreATP-grasp domain"/>
    <property type="match status" value="1"/>
</dbReference>
<evidence type="ECO:0000256" key="7">
    <source>
        <dbReference type="ARBA" id="ARBA00012216"/>
    </source>
</evidence>
<dbReference type="PIRSF" id="PIRSF039102">
    <property type="entry name" value="Ddl/VanB"/>
    <property type="match status" value="1"/>
</dbReference>
<evidence type="ECO:0000256" key="3">
    <source>
        <dbReference type="ARBA" id="ARBA00003921"/>
    </source>
</evidence>
<evidence type="ECO:0000256" key="6">
    <source>
        <dbReference type="ARBA" id="ARBA00010871"/>
    </source>
</evidence>
<feature type="domain" description="ATP-grasp" evidence="18">
    <location>
        <begin position="108"/>
        <end position="303"/>
    </location>
</feature>
<evidence type="ECO:0000256" key="8">
    <source>
        <dbReference type="ARBA" id="ARBA00022490"/>
    </source>
</evidence>
<dbReference type="PROSITE" id="PS00843">
    <property type="entry name" value="DALA_DALA_LIGASE_1"/>
    <property type="match status" value="1"/>
</dbReference>
<dbReference type="InterPro" id="IPR005905">
    <property type="entry name" value="D_ala_D_ala"/>
</dbReference>
<comment type="catalytic activity">
    <reaction evidence="15 16">
        <text>2 D-alanine + ATP = D-alanyl-D-alanine + ADP + phosphate + H(+)</text>
        <dbReference type="Rhea" id="RHEA:11224"/>
        <dbReference type="ChEBI" id="CHEBI:15378"/>
        <dbReference type="ChEBI" id="CHEBI:30616"/>
        <dbReference type="ChEBI" id="CHEBI:43474"/>
        <dbReference type="ChEBI" id="CHEBI:57416"/>
        <dbReference type="ChEBI" id="CHEBI:57822"/>
        <dbReference type="ChEBI" id="CHEBI:456216"/>
        <dbReference type="EC" id="6.3.2.4"/>
    </reaction>
</comment>
<evidence type="ECO:0000256" key="9">
    <source>
        <dbReference type="ARBA" id="ARBA00022598"/>
    </source>
</evidence>
<evidence type="ECO:0000256" key="11">
    <source>
        <dbReference type="ARBA" id="ARBA00022840"/>
    </source>
</evidence>
<dbReference type="Proteomes" id="UP001273505">
    <property type="component" value="Unassembled WGS sequence"/>
</dbReference>
<dbReference type="Gene3D" id="3.30.470.20">
    <property type="entry name" value="ATP-grasp fold, B domain"/>
    <property type="match status" value="1"/>
</dbReference>
<dbReference type="HAMAP" id="MF_00047">
    <property type="entry name" value="Dala_Dala_lig"/>
    <property type="match status" value="1"/>
</dbReference>
<comment type="pathway">
    <text evidence="5 16">Cell wall biogenesis; peptidoglycan biosynthesis.</text>
</comment>
<keyword evidence="8 16" id="KW-0963">Cytoplasm</keyword>
<evidence type="ECO:0000256" key="17">
    <source>
        <dbReference type="PROSITE-ProRule" id="PRU00409"/>
    </source>
</evidence>
<keyword evidence="14 16" id="KW-0961">Cell wall biogenesis/degradation</keyword>
<organism evidence="19 20">
    <name type="scientific">Gilvimarinus gilvus</name>
    <dbReference type="NCBI Taxonomy" id="3058038"/>
    <lineage>
        <taxon>Bacteria</taxon>
        <taxon>Pseudomonadati</taxon>
        <taxon>Pseudomonadota</taxon>
        <taxon>Gammaproteobacteria</taxon>
        <taxon>Cellvibrionales</taxon>
        <taxon>Cellvibrionaceae</taxon>
        <taxon>Gilvimarinus</taxon>
    </lineage>
</organism>
<dbReference type="SUPFAM" id="SSF56059">
    <property type="entry name" value="Glutathione synthetase ATP-binding domain-like"/>
    <property type="match status" value="1"/>
</dbReference>
<proteinExistence type="inferred from homology"/>
<dbReference type="PANTHER" id="PTHR23132:SF23">
    <property type="entry name" value="D-ALANINE--D-ALANINE LIGASE B"/>
    <property type="match status" value="1"/>
</dbReference>
<comment type="cofactor">
    <cofactor evidence="2">
        <name>Mg(2+)</name>
        <dbReference type="ChEBI" id="CHEBI:18420"/>
    </cofactor>
</comment>
<comment type="caution">
    <text evidence="19">The sequence shown here is derived from an EMBL/GenBank/DDBJ whole genome shotgun (WGS) entry which is preliminary data.</text>
</comment>
<dbReference type="NCBIfam" id="NF002378">
    <property type="entry name" value="PRK01372.1"/>
    <property type="match status" value="1"/>
</dbReference>
<evidence type="ECO:0000313" key="20">
    <source>
        <dbReference type="Proteomes" id="UP001273505"/>
    </source>
</evidence>
<dbReference type="NCBIfam" id="TIGR01205">
    <property type="entry name" value="D_ala_D_alaTIGR"/>
    <property type="match status" value="1"/>
</dbReference>
<keyword evidence="12 16" id="KW-0133">Cell shape</keyword>
<dbReference type="RefSeq" id="WP_302724533.1">
    <property type="nucleotide sequence ID" value="NZ_JAULRU010000797.1"/>
</dbReference>
<dbReference type="InterPro" id="IPR016185">
    <property type="entry name" value="PreATP-grasp_dom_sf"/>
</dbReference>
<reference evidence="19 20" key="1">
    <citation type="submission" date="2023-11" db="EMBL/GenBank/DDBJ databases">
        <title>Gilvimarinus fulvus sp. nov., isolated from the surface of Kelp.</title>
        <authorList>
            <person name="Sun Y.Y."/>
            <person name="Gong Y."/>
            <person name="Du Z.J."/>
        </authorList>
    </citation>
    <scope>NUCLEOTIDE SEQUENCE [LARGE SCALE GENOMIC DNA]</scope>
    <source>
        <strain evidence="19 20">SDUM040013</strain>
    </source>
</reference>
<evidence type="ECO:0000256" key="14">
    <source>
        <dbReference type="ARBA" id="ARBA00023316"/>
    </source>
</evidence>
<comment type="function">
    <text evidence="3 16">Cell wall formation.</text>
</comment>
<evidence type="ECO:0000313" key="19">
    <source>
        <dbReference type="EMBL" id="MDX6847939.1"/>
    </source>
</evidence>
<keyword evidence="20" id="KW-1185">Reference proteome</keyword>
<comment type="cofactor">
    <cofactor evidence="1">
        <name>Mn(2+)</name>
        <dbReference type="ChEBI" id="CHEBI:29035"/>
    </cofactor>
</comment>
<gene>
    <name evidence="16" type="primary">ddl</name>
    <name evidence="19" type="ORF">SCD92_01120</name>
</gene>
<evidence type="ECO:0000256" key="15">
    <source>
        <dbReference type="ARBA" id="ARBA00047614"/>
    </source>
</evidence>
<evidence type="ECO:0000256" key="16">
    <source>
        <dbReference type="HAMAP-Rule" id="MF_00047"/>
    </source>
</evidence>
<dbReference type="InterPro" id="IPR011095">
    <property type="entry name" value="Dala_Dala_lig_C"/>
</dbReference>
<comment type="similarity">
    <text evidence="6 16">Belongs to the D-alanine--D-alanine ligase family.</text>
</comment>
<dbReference type="EC" id="6.3.2.4" evidence="7 16"/>
<comment type="subcellular location">
    <subcellularLocation>
        <location evidence="4 16">Cytoplasm</location>
    </subcellularLocation>
</comment>
<dbReference type="Gene3D" id="3.40.50.20">
    <property type="match status" value="1"/>
</dbReference>
<accession>A0ABU4RTF2</accession>
<evidence type="ECO:0000259" key="18">
    <source>
        <dbReference type="PROSITE" id="PS50975"/>
    </source>
</evidence>
<evidence type="ECO:0000256" key="4">
    <source>
        <dbReference type="ARBA" id="ARBA00004496"/>
    </source>
</evidence>
<evidence type="ECO:0000256" key="1">
    <source>
        <dbReference type="ARBA" id="ARBA00001936"/>
    </source>
</evidence>
<dbReference type="Pfam" id="PF07478">
    <property type="entry name" value="Dala_Dala_lig_C"/>
    <property type="match status" value="1"/>
</dbReference>
<dbReference type="InterPro" id="IPR013815">
    <property type="entry name" value="ATP_grasp_subdomain_1"/>
</dbReference>
<keyword evidence="9 16" id="KW-0436">Ligase</keyword>
<evidence type="ECO:0000256" key="12">
    <source>
        <dbReference type="ARBA" id="ARBA00022960"/>
    </source>
</evidence>
<name>A0ABU4RTF2_9GAMM</name>
<dbReference type="GO" id="GO:0008716">
    <property type="term" value="F:D-alanine-D-alanine ligase activity"/>
    <property type="evidence" value="ECO:0007669"/>
    <property type="project" value="UniProtKB-EC"/>
</dbReference>
<keyword evidence="13 16" id="KW-0573">Peptidoglycan synthesis</keyword>
<dbReference type="Gene3D" id="3.30.1490.20">
    <property type="entry name" value="ATP-grasp fold, A domain"/>
    <property type="match status" value="1"/>
</dbReference>
<evidence type="ECO:0000256" key="13">
    <source>
        <dbReference type="ARBA" id="ARBA00022984"/>
    </source>
</evidence>
<dbReference type="PANTHER" id="PTHR23132">
    <property type="entry name" value="D-ALANINE--D-ALANINE LIGASE"/>
    <property type="match status" value="1"/>
</dbReference>
<dbReference type="Pfam" id="PF01820">
    <property type="entry name" value="Dala_Dala_lig_N"/>
    <property type="match status" value="1"/>
</dbReference>
<evidence type="ECO:0000256" key="10">
    <source>
        <dbReference type="ARBA" id="ARBA00022741"/>
    </source>
</evidence>
<evidence type="ECO:0000256" key="2">
    <source>
        <dbReference type="ARBA" id="ARBA00001946"/>
    </source>
</evidence>